<organism evidence="13 14">
    <name type="scientific">Rhynchospora tenuis</name>
    <dbReference type="NCBI Taxonomy" id="198213"/>
    <lineage>
        <taxon>Eukaryota</taxon>
        <taxon>Viridiplantae</taxon>
        <taxon>Streptophyta</taxon>
        <taxon>Embryophyta</taxon>
        <taxon>Tracheophyta</taxon>
        <taxon>Spermatophyta</taxon>
        <taxon>Magnoliopsida</taxon>
        <taxon>Liliopsida</taxon>
        <taxon>Poales</taxon>
        <taxon>Cyperaceae</taxon>
        <taxon>Cyperoideae</taxon>
        <taxon>Rhynchosporeae</taxon>
        <taxon>Rhynchospora</taxon>
    </lineage>
</organism>
<gene>
    <name evidence="13" type="ORF">LUZ61_012774</name>
</gene>
<name>A0AAD6A3J4_9POAL</name>
<evidence type="ECO:0000256" key="9">
    <source>
        <dbReference type="ARBA" id="ARBA00023242"/>
    </source>
</evidence>
<accession>A0AAD6A3J4</accession>
<comment type="caution">
    <text evidence="13">The sequence shown here is derived from an EMBL/GenBank/DDBJ whole genome shotgun (WGS) entry which is preliminary data.</text>
</comment>
<evidence type="ECO:0000256" key="8">
    <source>
        <dbReference type="ARBA" id="ARBA00023163"/>
    </source>
</evidence>
<dbReference type="InterPro" id="IPR003656">
    <property type="entry name" value="Znf_BED"/>
</dbReference>
<dbReference type="EMBL" id="JAMRDG010000001">
    <property type="protein sequence ID" value="KAJ3709069.1"/>
    <property type="molecule type" value="Genomic_DNA"/>
</dbReference>
<dbReference type="PANTHER" id="PTHR46481:SF7">
    <property type="entry name" value="ZINC FINGER BED DOMAIN-CONTAINING PROTEIN RICESLEEPER 2-LIKE"/>
    <property type="match status" value="1"/>
</dbReference>
<comment type="subunit">
    <text evidence="2">Homodimer.</text>
</comment>
<keyword evidence="7" id="KW-0238">DNA-binding</keyword>
<evidence type="ECO:0000256" key="3">
    <source>
        <dbReference type="ARBA" id="ARBA00022723"/>
    </source>
</evidence>
<dbReference type="SUPFAM" id="SSF53098">
    <property type="entry name" value="Ribonuclease H-like"/>
    <property type="match status" value="1"/>
</dbReference>
<feature type="region of interest" description="Disordered" evidence="11">
    <location>
        <begin position="1"/>
        <end position="33"/>
    </location>
</feature>
<keyword evidence="6" id="KW-0805">Transcription regulation</keyword>
<evidence type="ECO:0000256" key="5">
    <source>
        <dbReference type="ARBA" id="ARBA00022833"/>
    </source>
</evidence>
<dbReference type="GO" id="GO:0008270">
    <property type="term" value="F:zinc ion binding"/>
    <property type="evidence" value="ECO:0007669"/>
    <property type="project" value="UniProtKB-KW"/>
</dbReference>
<dbReference type="SUPFAM" id="SSF57667">
    <property type="entry name" value="beta-beta-alpha zinc fingers"/>
    <property type="match status" value="1"/>
</dbReference>
<dbReference type="InterPro" id="IPR036236">
    <property type="entry name" value="Znf_C2H2_sf"/>
</dbReference>
<keyword evidence="14" id="KW-1185">Reference proteome</keyword>
<keyword evidence="5" id="KW-0862">Zinc</keyword>
<evidence type="ECO:0000256" key="6">
    <source>
        <dbReference type="ARBA" id="ARBA00023015"/>
    </source>
</evidence>
<evidence type="ECO:0000256" key="7">
    <source>
        <dbReference type="ARBA" id="ARBA00023125"/>
    </source>
</evidence>
<feature type="compositionally biased region" description="Basic and acidic residues" evidence="11">
    <location>
        <begin position="24"/>
        <end position="33"/>
    </location>
</feature>
<proteinExistence type="predicted"/>
<feature type="domain" description="BED-type" evidence="12">
    <location>
        <begin position="22"/>
        <end position="74"/>
    </location>
</feature>
<keyword evidence="3" id="KW-0479">Metal-binding</keyword>
<keyword evidence="8" id="KW-0804">Transcription</keyword>
<dbReference type="InterPro" id="IPR025525">
    <property type="entry name" value="hAT-like_transposase_RNase-H"/>
</dbReference>
<protein>
    <recommendedName>
        <fullName evidence="12">BED-type domain-containing protein</fullName>
    </recommendedName>
</protein>
<dbReference type="InterPro" id="IPR052035">
    <property type="entry name" value="ZnF_BED_domain_contain"/>
</dbReference>
<dbReference type="InterPro" id="IPR012337">
    <property type="entry name" value="RNaseH-like_sf"/>
</dbReference>
<evidence type="ECO:0000256" key="1">
    <source>
        <dbReference type="ARBA" id="ARBA00004123"/>
    </source>
</evidence>
<keyword evidence="9" id="KW-0539">Nucleus</keyword>
<dbReference type="SMART" id="SM00614">
    <property type="entry name" value="ZnF_BED"/>
    <property type="match status" value="1"/>
</dbReference>
<dbReference type="Pfam" id="PF05699">
    <property type="entry name" value="Dimer_Tnp_hAT"/>
    <property type="match status" value="1"/>
</dbReference>
<dbReference type="AlphaFoldDB" id="A0AAD6A3J4"/>
<dbReference type="GO" id="GO:0003677">
    <property type="term" value="F:DNA binding"/>
    <property type="evidence" value="ECO:0007669"/>
    <property type="project" value="UniProtKB-KW"/>
</dbReference>
<reference evidence="13 14" key="1">
    <citation type="journal article" date="2022" name="Cell">
        <title>Repeat-based holocentromeres influence genome architecture and karyotype evolution.</title>
        <authorList>
            <person name="Hofstatter P.G."/>
            <person name="Thangavel G."/>
            <person name="Lux T."/>
            <person name="Neumann P."/>
            <person name="Vondrak T."/>
            <person name="Novak P."/>
            <person name="Zhang M."/>
            <person name="Costa L."/>
            <person name="Castellani M."/>
            <person name="Scott A."/>
            <person name="Toegelov H."/>
            <person name="Fuchs J."/>
            <person name="Mata-Sucre Y."/>
            <person name="Dias Y."/>
            <person name="Vanzela A.L.L."/>
            <person name="Huettel B."/>
            <person name="Almeida C.C.S."/>
            <person name="Simkova H."/>
            <person name="Souza G."/>
            <person name="Pedrosa-Harand A."/>
            <person name="Macas J."/>
            <person name="Mayer K.F.X."/>
            <person name="Houben A."/>
            <person name="Marques A."/>
        </authorList>
    </citation>
    <scope>NUCLEOTIDE SEQUENCE [LARGE SCALE GENOMIC DNA]</scope>
    <source>
        <strain evidence="13">RhyTen1mFocal</strain>
    </source>
</reference>
<keyword evidence="4 10" id="KW-0863">Zinc-finger</keyword>
<evidence type="ECO:0000313" key="14">
    <source>
        <dbReference type="Proteomes" id="UP001210211"/>
    </source>
</evidence>
<feature type="compositionally biased region" description="Basic and acidic residues" evidence="11">
    <location>
        <begin position="1"/>
        <end position="16"/>
    </location>
</feature>
<evidence type="ECO:0000259" key="12">
    <source>
        <dbReference type="PROSITE" id="PS50808"/>
    </source>
</evidence>
<dbReference type="PROSITE" id="PS50808">
    <property type="entry name" value="ZF_BED"/>
    <property type="match status" value="1"/>
</dbReference>
<evidence type="ECO:0000256" key="4">
    <source>
        <dbReference type="ARBA" id="ARBA00022771"/>
    </source>
</evidence>
<evidence type="ECO:0000256" key="2">
    <source>
        <dbReference type="ARBA" id="ARBA00011738"/>
    </source>
</evidence>
<evidence type="ECO:0000256" key="11">
    <source>
        <dbReference type="SAM" id="MobiDB-lite"/>
    </source>
</evidence>
<evidence type="ECO:0000256" key="10">
    <source>
        <dbReference type="PROSITE-ProRule" id="PRU00027"/>
    </source>
</evidence>
<dbReference type="InterPro" id="IPR008906">
    <property type="entry name" value="HATC_C_dom"/>
</dbReference>
<dbReference type="GO" id="GO:0046983">
    <property type="term" value="F:protein dimerization activity"/>
    <property type="evidence" value="ECO:0007669"/>
    <property type="project" value="InterPro"/>
</dbReference>
<comment type="subcellular location">
    <subcellularLocation>
        <location evidence="1">Nucleus</location>
    </subcellularLocation>
</comment>
<evidence type="ECO:0000313" key="13">
    <source>
        <dbReference type="EMBL" id="KAJ3709069.1"/>
    </source>
</evidence>
<sequence length="669" mass="78322">MSDIRLSGEHPAEVSRSKKKLKRRSEVWEHFEESPDGEKAKCKYCLKVLSGKSTGGTTHLKRHIEKCDKRPRGDLNQPVTLDSRDEVRNIVLTQKVTCLEDVVKKAILDEVPLASKEFQDGWYRHCSMKPMDVRKEICAYYEHEKKNLAIELNNLTSRICFSVDIIRVNEPFLSLTAHFINADFNLVRKLISFKELSDYCPSTIINVIESCISEWKLEEKIFTFILEEIEYDSWNVVFKGGVDEYDDWDDVDTVGLREKFSPKMLFGGHHIWVPCCQEQLKESFRYFWDSPFYSREGDSTRRFLEVLTTVPSKIDMFNQIAIDMGFSPINESWFHDHSELKYKVEWNENSTRLLKDILIYREVFSGYYARTETDQFIFSGICLYSFHWQILELMLDISGLVNCAINEFRSFKHPSSHLYLRNIFEIVDMIAIKKKNSGCICQDGECRVHDWEYLRDQFVHFVTEAADIFIVAGVLDPRLKLSFFEYCMKEMGNFIGLEKTVSGYREIVNKFFSEYAKKDADFVSPSLVGNIDMQDEGNLLNNNTYRPPTKITERFSQHIRGLCVISELDEYLGEKVIDIEDVDFDLLGWWKQNQSRFPILSRMARDILAVPACPYWVTDTINILKGREDDYFEDLEALNEVDRHLLEAEICSKDWILDREKRGVSEQNN</sequence>
<dbReference type="GO" id="GO:0005634">
    <property type="term" value="C:nucleus"/>
    <property type="evidence" value="ECO:0007669"/>
    <property type="project" value="UniProtKB-SubCell"/>
</dbReference>
<dbReference type="Pfam" id="PF02892">
    <property type="entry name" value="zf-BED"/>
    <property type="match status" value="1"/>
</dbReference>
<dbReference type="Proteomes" id="UP001210211">
    <property type="component" value="Unassembled WGS sequence"/>
</dbReference>
<dbReference type="Pfam" id="PF14372">
    <property type="entry name" value="hAT-like_RNase-H"/>
    <property type="match status" value="1"/>
</dbReference>
<dbReference type="PANTHER" id="PTHR46481">
    <property type="entry name" value="ZINC FINGER BED DOMAIN-CONTAINING PROTEIN 4"/>
    <property type="match status" value="1"/>
</dbReference>